<dbReference type="AlphaFoldDB" id="A0A1Y1S4P5"/>
<name>A0A1Y1S4P5_9MICR</name>
<accession>A0A1Y1S4P5</accession>
<gene>
    <name evidence="2" type="ORF">ECANGB1_102</name>
</gene>
<evidence type="ECO:0000313" key="2">
    <source>
        <dbReference type="EMBL" id="ORD93353.1"/>
    </source>
</evidence>
<comment type="caution">
    <text evidence="2">The sequence shown here is derived from an EMBL/GenBank/DDBJ whole genome shotgun (WGS) entry which is preliminary data.</text>
</comment>
<protein>
    <submittedName>
        <fullName evidence="2">Uncharacterized protein</fullName>
    </submittedName>
</protein>
<dbReference type="EMBL" id="LWDP01000102">
    <property type="protein sequence ID" value="ORD93353.1"/>
    <property type="molecule type" value="Genomic_DNA"/>
</dbReference>
<dbReference type="InterPro" id="IPR035992">
    <property type="entry name" value="Ricin_B-like_lectins"/>
</dbReference>
<feature type="compositionally biased region" description="Basic residues" evidence="1">
    <location>
        <begin position="338"/>
        <end position="354"/>
    </location>
</feature>
<dbReference type="VEuPathDB" id="MicrosporidiaDB:ECANGB1_102"/>
<keyword evidence="3" id="KW-1185">Reference proteome</keyword>
<organism evidence="2 3">
    <name type="scientific">Enterospora canceri</name>
    <dbReference type="NCBI Taxonomy" id="1081671"/>
    <lineage>
        <taxon>Eukaryota</taxon>
        <taxon>Fungi</taxon>
        <taxon>Fungi incertae sedis</taxon>
        <taxon>Microsporidia</taxon>
        <taxon>Enterocytozoonidae</taxon>
        <taxon>Enterospora</taxon>
    </lineage>
</organism>
<dbReference type="SUPFAM" id="SSF50370">
    <property type="entry name" value="Ricin B-like lectins"/>
    <property type="match status" value="1"/>
</dbReference>
<feature type="region of interest" description="Disordered" evidence="1">
    <location>
        <begin position="256"/>
        <end position="293"/>
    </location>
</feature>
<evidence type="ECO:0000256" key="1">
    <source>
        <dbReference type="SAM" id="MobiDB-lite"/>
    </source>
</evidence>
<feature type="compositionally biased region" description="Low complexity" evidence="1">
    <location>
        <begin position="271"/>
        <end position="288"/>
    </location>
</feature>
<feature type="region of interest" description="Disordered" evidence="1">
    <location>
        <begin position="317"/>
        <end position="362"/>
    </location>
</feature>
<feature type="compositionally biased region" description="Low complexity" evidence="1">
    <location>
        <begin position="325"/>
        <end position="335"/>
    </location>
</feature>
<sequence>MIFRLLQIARAEEFHLWSGLGDAAIKMETSRGSNASIVKPHQATRFTNDGGDDAVHIYNNKKFVMDHAMSSHTLLTWSEKSSTIQNQRFDFQETWNQGKKYFKLEQNGRCATLDKGSNKVKMETCSSSYHQVFTKDYRKVKGFELYTRVGGFGIKAEIKPHAKVEMVKGGGQKVFYDKNDRRFGLADATNLVLDMAGSSGKVQVLYDKPGESHQNVEFKKRGHGYIVKVNGKCLEADKHKMEFVLNTCKRSRSQMFVTSDKETGDSDSDSESSSKSKSSSSSSSSSKTTELDAMNYQVKQYKKLMRRNDKALRNLKKRHRGFGGDSSNSSDCSDSGYKHRRGRRSHRPRRRGRYSRGSSSESYSCFDTMRNGGFGGDVGNGPLYRGSHGLRAFDSCSSSSSNSGYFRRFFH</sequence>
<dbReference type="Gene3D" id="2.80.10.50">
    <property type="match status" value="1"/>
</dbReference>
<proteinExistence type="predicted"/>
<evidence type="ECO:0000313" key="3">
    <source>
        <dbReference type="Proteomes" id="UP000192639"/>
    </source>
</evidence>
<reference evidence="2 3" key="1">
    <citation type="journal article" date="2017" name="Environ. Microbiol.">
        <title>Decay of the glycolytic pathway and adaptation to intranuclear parasitism within Enterocytozoonidae microsporidia.</title>
        <authorList>
            <person name="Wiredu Boakye D."/>
            <person name="Jaroenlak P."/>
            <person name="Prachumwat A."/>
            <person name="Williams T.A."/>
            <person name="Bateman K.S."/>
            <person name="Itsathitphaisarn O."/>
            <person name="Sritunyalucksana K."/>
            <person name="Paszkiewicz K.H."/>
            <person name="Moore K.A."/>
            <person name="Stentiford G.D."/>
            <person name="Williams B.A."/>
        </authorList>
    </citation>
    <scope>NUCLEOTIDE SEQUENCE [LARGE SCALE GENOMIC DNA]</scope>
    <source>
        <strain evidence="2 3">GB1</strain>
    </source>
</reference>
<dbReference type="Proteomes" id="UP000192639">
    <property type="component" value="Unassembled WGS sequence"/>
</dbReference>